<dbReference type="Proteomes" id="UP000565441">
    <property type="component" value="Unassembled WGS sequence"/>
</dbReference>
<dbReference type="InterPro" id="IPR002925">
    <property type="entry name" value="Dienelactn_hydro"/>
</dbReference>
<sequence>MTTPNPSSSPSPSPVLAGAPGDCCFTGVQHTGTPAGKSISIAGVPTYISEPPPSPKSSGSTQNTKKIKIVLFFADVFGPFFLNNQLLQDYFAQHGFLVLGIDYFFGDAVQLHTEPGFDRAVWIQNAREKAKPVVPKWLDAVREQYGSAAQYFSVGYCFGAPFALDLATTDNVVASAFAHPAYLNEDHFAKTRRPLLMSCAETDHTFPLSARRRAEDLLVAAKATYHIQVFAGVAHGFAVRGDPAVEHEREQLLSFFRLSVG</sequence>
<evidence type="ECO:0000313" key="2">
    <source>
        <dbReference type="EMBL" id="KAF5376906.1"/>
    </source>
</evidence>
<dbReference type="PANTHER" id="PTHR17630">
    <property type="entry name" value="DIENELACTONE HYDROLASE"/>
    <property type="match status" value="1"/>
</dbReference>
<dbReference type="GO" id="GO:0016787">
    <property type="term" value="F:hydrolase activity"/>
    <property type="evidence" value="ECO:0007669"/>
    <property type="project" value="InterPro"/>
</dbReference>
<keyword evidence="3" id="KW-1185">Reference proteome</keyword>
<dbReference type="PANTHER" id="PTHR17630:SF44">
    <property type="entry name" value="PROTEIN AIM2"/>
    <property type="match status" value="1"/>
</dbReference>
<dbReference type="EMBL" id="JAACJP010000026">
    <property type="protein sequence ID" value="KAF5376906.1"/>
    <property type="molecule type" value="Genomic_DNA"/>
</dbReference>
<reference evidence="2 3" key="1">
    <citation type="journal article" date="2020" name="ISME J.">
        <title>Uncovering the hidden diversity of litter-decomposition mechanisms in mushroom-forming fungi.</title>
        <authorList>
            <person name="Floudas D."/>
            <person name="Bentzer J."/>
            <person name="Ahren D."/>
            <person name="Johansson T."/>
            <person name="Persson P."/>
            <person name="Tunlid A."/>
        </authorList>
    </citation>
    <scope>NUCLEOTIDE SEQUENCE [LARGE SCALE GENOMIC DNA]</scope>
    <source>
        <strain evidence="2 3">CBS 661.87</strain>
    </source>
</reference>
<proteinExistence type="predicted"/>
<organism evidence="2 3">
    <name type="scientific">Tricholomella constricta</name>
    <dbReference type="NCBI Taxonomy" id="117010"/>
    <lineage>
        <taxon>Eukaryota</taxon>
        <taxon>Fungi</taxon>
        <taxon>Dikarya</taxon>
        <taxon>Basidiomycota</taxon>
        <taxon>Agaricomycotina</taxon>
        <taxon>Agaricomycetes</taxon>
        <taxon>Agaricomycetidae</taxon>
        <taxon>Agaricales</taxon>
        <taxon>Tricholomatineae</taxon>
        <taxon>Lyophyllaceae</taxon>
        <taxon>Tricholomella</taxon>
    </lineage>
</organism>
<dbReference type="AlphaFoldDB" id="A0A8H5H4Q3"/>
<dbReference type="OrthoDB" id="1393670at2759"/>
<accession>A0A8H5H4Q3</accession>
<dbReference type="Pfam" id="PF01738">
    <property type="entry name" value="DLH"/>
    <property type="match status" value="1"/>
</dbReference>
<feature type="domain" description="Dienelactone hydrolase" evidence="1">
    <location>
        <begin position="63"/>
        <end position="248"/>
    </location>
</feature>
<evidence type="ECO:0000313" key="3">
    <source>
        <dbReference type="Proteomes" id="UP000565441"/>
    </source>
</evidence>
<name>A0A8H5H4Q3_9AGAR</name>
<dbReference type="InterPro" id="IPR029058">
    <property type="entry name" value="AB_hydrolase_fold"/>
</dbReference>
<dbReference type="Gene3D" id="3.40.50.1820">
    <property type="entry name" value="alpha/beta hydrolase"/>
    <property type="match status" value="1"/>
</dbReference>
<protein>
    <recommendedName>
        <fullName evidence="1">Dienelactone hydrolase domain-containing protein</fullName>
    </recommendedName>
</protein>
<comment type="caution">
    <text evidence="2">The sequence shown here is derived from an EMBL/GenBank/DDBJ whole genome shotgun (WGS) entry which is preliminary data.</text>
</comment>
<evidence type="ECO:0000259" key="1">
    <source>
        <dbReference type="Pfam" id="PF01738"/>
    </source>
</evidence>
<dbReference type="SUPFAM" id="SSF53474">
    <property type="entry name" value="alpha/beta-Hydrolases"/>
    <property type="match status" value="1"/>
</dbReference>
<gene>
    <name evidence="2" type="ORF">D9615_007353</name>
</gene>